<feature type="compositionally biased region" description="Low complexity" evidence="1">
    <location>
        <begin position="1"/>
        <end position="19"/>
    </location>
</feature>
<name>A0AAN6V231_9PEZI</name>
<dbReference type="Proteomes" id="UP001302676">
    <property type="component" value="Unassembled WGS sequence"/>
</dbReference>
<reference evidence="2" key="1">
    <citation type="journal article" date="2023" name="Mol. Phylogenet. Evol.">
        <title>Genome-scale phylogeny and comparative genomics of the fungal order Sordariales.</title>
        <authorList>
            <person name="Hensen N."/>
            <person name="Bonometti L."/>
            <person name="Westerberg I."/>
            <person name="Brannstrom I.O."/>
            <person name="Guillou S."/>
            <person name="Cros-Aarteil S."/>
            <person name="Calhoun S."/>
            <person name="Haridas S."/>
            <person name="Kuo A."/>
            <person name="Mondo S."/>
            <person name="Pangilinan J."/>
            <person name="Riley R."/>
            <person name="LaButti K."/>
            <person name="Andreopoulos B."/>
            <person name="Lipzen A."/>
            <person name="Chen C."/>
            <person name="Yan M."/>
            <person name="Daum C."/>
            <person name="Ng V."/>
            <person name="Clum A."/>
            <person name="Steindorff A."/>
            <person name="Ohm R.A."/>
            <person name="Martin F."/>
            <person name="Silar P."/>
            <person name="Natvig D.O."/>
            <person name="Lalanne C."/>
            <person name="Gautier V."/>
            <person name="Ament-Velasquez S.L."/>
            <person name="Kruys A."/>
            <person name="Hutchinson M.I."/>
            <person name="Powell A.J."/>
            <person name="Barry K."/>
            <person name="Miller A.N."/>
            <person name="Grigoriev I.V."/>
            <person name="Debuchy R."/>
            <person name="Gladieux P."/>
            <person name="Hiltunen Thoren M."/>
            <person name="Johannesson H."/>
        </authorList>
    </citation>
    <scope>NUCLEOTIDE SEQUENCE</scope>
    <source>
        <strain evidence="2">CBS 141.50</strain>
    </source>
</reference>
<reference evidence="2" key="2">
    <citation type="submission" date="2023-05" db="EMBL/GenBank/DDBJ databases">
        <authorList>
            <consortium name="Lawrence Berkeley National Laboratory"/>
            <person name="Steindorff A."/>
            <person name="Hensen N."/>
            <person name="Bonometti L."/>
            <person name="Westerberg I."/>
            <person name="Brannstrom I.O."/>
            <person name="Guillou S."/>
            <person name="Cros-Aarteil S."/>
            <person name="Calhoun S."/>
            <person name="Haridas S."/>
            <person name="Kuo A."/>
            <person name="Mondo S."/>
            <person name="Pangilinan J."/>
            <person name="Riley R."/>
            <person name="Labutti K."/>
            <person name="Andreopoulos B."/>
            <person name="Lipzen A."/>
            <person name="Chen C."/>
            <person name="Yanf M."/>
            <person name="Daum C."/>
            <person name="Ng V."/>
            <person name="Clum A."/>
            <person name="Ohm R."/>
            <person name="Martin F."/>
            <person name="Silar P."/>
            <person name="Natvig D."/>
            <person name="Lalanne C."/>
            <person name="Gautier V."/>
            <person name="Ament-Velasquez S.L."/>
            <person name="Kruys A."/>
            <person name="Hutchinson M.I."/>
            <person name="Powell A.J."/>
            <person name="Barry K."/>
            <person name="Miller A.N."/>
            <person name="Grigoriev I.V."/>
            <person name="Debuchy R."/>
            <person name="Gladieux P."/>
            <person name="Thoren M.H."/>
            <person name="Johannesson H."/>
        </authorList>
    </citation>
    <scope>NUCLEOTIDE SEQUENCE</scope>
    <source>
        <strain evidence="2">CBS 141.50</strain>
    </source>
</reference>
<protein>
    <submittedName>
        <fullName evidence="2">Uncharacterized protein</fullName>
    </submittedName>
</protein>
<dbReference type="EMBL" id="MU853586">
    <property type="protein sequence ID" value="KAK4143417.1"/>
    <property type="molecule type" value="Genomic_DNA"/>
</dbReference>
<dbReference type="RefSeq" id="XP_062636788.1">
    <property type="nucleotide sequence ID" value="XM_062777318.1"/>
</dbReference>
<proteinExistence type="predicted"/>
<keyword evidence="3" id="KW-1185">Reference proteome</keyword>
<comment type="caution">
    <text evidence="2">The sequence shown here is derived from an EMBL/GenBank/DDBJ whole genome shotgun (WGS) entry which is preliminary data.</text>
</comment>
<dbReference type="AlphaFoldDB" id="A0AAN6V231"/>
<evidence type="ECO:0000256" key="1">
    <source>
        <dbReference type="SAM" id="MobiDB-lite"/>
    </source>
</evidence>
<gene>
    <name evidence="2" type="ORF">C8A04DRAFT_12370</name>
</gene>
<accession>A0AAN6V231</accession>
<evidence type="ECO:0000313" key="2">
    <source>
        <dbReference type="EMBL" id="KAK4143417.1"/>
    </source>
</evidence>
<feature type="region of interest" description="Disordered" evidence="1">
    <location>
        <begin position="1"/>
        <end position="24"/>
    </location>
</feature>
<sequence>MGTTLSRCTSKNSSSSASTPLDVSQRVFEKQPNWLTAPSRWRMHCNPNPVRYRTPTPYPKEDRKRLEDITNDTASVRIGESEKVVVVEAPVVQHIEVRKPFSKHKQLQAPRPSFHEPRGSITVSWESSARLNRFERVA</sequence>
<evidence type="ECO:0000313" key="3">
    <source>
        <dbReference type="Proteomes" id="UP001302676"/>
    </source>
</evidence>
<organism evidence="2 3">
    <name type="scientific">Dichotomopilus funicola</name>
    <dbReference type="NCBI Taxonomy" id="1934379"/>
    <lineage>
        <taxon>Eukaryota</taxon>
        <taxon>Fungi</taxon>
        <taxon>Dikarya</taxon>
        <taxon>Ascomycota</taxon>
        <taxon>Pezizomycotina</taxon>
        <taxon>Sordariomycetes</taxon>
        <taxon>Sordariomycetidae</taxon>
        <taxon>Sordariales</taxon>
        <taxon>Chaetomiaceae</taxon>
        <taxon>Dichotomopilus</taxon>
    </lineage>
</organism>
<dbReference type="GeneID" id="87813931"/>